<sequence>MTNPDPFQNGNDTNALPSPSPRQGWDADPIATYYLRALNREIRALKSDFDLVCSCHTYIKMAVLTLRSYLQEWERLMGEIIGSSDLDTEGELVSSEGVGYEGLNELDKFREVLELMDTCTYFTTFRPLNLLDSQDLPQLFPSTSLFSRDDVAFDVFWFKSSKGGGRMVACRCLVCSSRTSPSGPY</sequence>
<reference evidence="2 3" key="1">
    <citation type="submission" date="2023-09" db="EMBL/GenBank/DDBJ databases">
        <title>Multi-omics analysis of a traditional fermented food reveals byproduct-associated fungal strains for waste-to-food upcycling.</title>
        <authorList>
            <consortium name="Lawrence Berkeley National Laboratory"/>
            <person name="Rekdal V.M."/>
            <person name="Villalobos-Escobedo J.M."/>
            <person name="Rodriguez-Valeron N."/>
            <person name="Garcia M.O."/>
            <person name="Vasquez D.P."/>
            <person name="Damayanti I."/>
            <person name="Sorensen P.M."/>
            <person name="Baidoo E.E."/>
            <person name="De Carvalho A.C."/>
            <person name="Riley R."/>
            <person name="Lipzen A."/>
            <person name="He G."/>
            <person name="Yan M."/>
            <person name="Haridas S."/>
            <person name="Daum C."/>
            <person name="Yoshinaga Y."/>
            <person name="Ng V."/>
            <person name="Grigoriev I.V."/>
            <person name="Munk R."/>
            <person name="Nuraida L."/>
            <person name="Wijaya C.H."/>
            <person name="Morales P.-C."/>
            <person name="Keasling J.D."/>
        </authorList>
    </citation>
    <scope>NUCLEOTIDE SEQUENCE [LARGE SCALE GENOMIC DNA]</scope>
    <source>
        <strain evidence="2 3">FGSC 2613</strain>
    </source>
</reference>
<dbReference type="Proteomes" id="UP001451303">
    <property type="component" value="Unassembled WGS sequence"/>
</dbReference>
<gene>
    <name evidence="2" type="ORF">QR685DRAFT_507469</name>
</gene>
<feature type="compositionally biased region" description="Polar residues" evidence="1">
    <location>
        <begin position="1"/>
        <end position="17"/>
    </location>
</feature>
<accession>A0ABR3CYD8</accession>
<name>A0ABR3CYD8_NEUIN</name>
<organism evidence="2 3">
    <name type="scientific">Neurospora intermedia</name>
    <dbReference type="NCBI Taxonomy" id="5142"/>
    <lineage>
        <taxon>Eukaryota</taxon>
        <taxon>Fungi</taxon>
        <taxon>Dikarya</taxon>
        <taxon>Ascomycota</taxon>
        <taxon>Pezizomycotina</taxon>
        <taxon>Sordariomycetes</taxon>
        <taxon>Sordariomycetidae</taxon>
        <taxon>Sordariales</taxon>
        <taxon>Sordariaceae</taxon>
        <taxon>Neurospora</taxon>
    </lineage>
</organism>
<comment type="caution">
    <text evidence="2">The sequence shown here is derived from an EMBL/GenBank/DDBJ whole genome shotgun (WGS) entry which is preliminary data.</text>
</comment>
<evidence type="ECO:0000313" key="3">
    <source>
        <dbReference type="Proteomes" id="UP001451303"/>
    </source>
</evidence>
<evidence type="ECO:0000313" key="2">
    <source>
        <dbReference type="EMBL" id="KAL0465459.1"/>
    </source>
</evidence>
<feature type="region of interest" description="Disordered" evidence="1">
    <location>
        <begin position="1"/>
        <end position="24"/>
    </location>
</feature>
<protein>
    <submittedName>
        <fullName evidence="2">Uncharacterized protein</fullName>
    </submittedName>
</protein>
<keyword evidence="3" id="KW-1185">Reference proteome</keyword>
<dbReference type="EMBL" id="JAVLET010000016">
    <property type="protein sequence ID" value="KAL0465459.1"/>
    <property type="molecule type" value="Genomic_DNA"/>
</dbReference>
<proteinExistence type="predicted"/>
<evidence type="ECO:0000256" key="1">
    <source>
        <dbReference type="SAM" id="MobiDB-lite"/>
    </source>
</evidence>